<dbReference type="SUPFAM" id="SSF48452">
    <property type="entry name" value="TPR-like"/>
    <property type="match status" value="2"/>
</dbReference>
<dbReference type="Pfam" id="PF13176">
    <property type="entry name" value="TPR_7"/>
    <property type="match status" value="1"/>
</dbReference>
<feature type="repeat" description="TPR" evidence="1">
    <location>
        <begin position="47"/>
        <end position="80"/>
    </location>
</feature>
<dbReference type="SUPFAM" id="SSF53756">
    <property type="entry name" value="UDP-Glycosyltransferase/glycogen phosphorylase"/>
    <property type="match status" value="1"/>
</dbReference>
<accession>A0A431VBE3</accession>
<dbReference type="Pfam" id="PF01075">
    <property type="entry name" value="Glyco_transf_9"/>
    <property type="match status" value="1"/>
</dbReference>
<dbReference type="EMBL" id="RXMA01000031">
    <property type="protein sequence ID" value="RTR15730.1"/>
    <property type="molecule type" value="Genomic_DNA"/>
</dbReference>
<dbReference type="InterPro" id="IPR002201">
    <property type="entry name" value="Glyco_trans_9"/>
</dbReference>
<evidence type="ECO:0000313" key="3">
    <source>
        <dbReference type="Proteomes" id="UP000277007"/>
    </source>
</evidence>
<reference evidence="2 3" key="1">
    <citation type="submission" date="2018-12" db="EMBL/GenBank/DDBJ databases">
        <authorList>
            <person name="Yang Y."/>
        </authorList>
    </citation>
    <scope>NUCLEOTIDE SEQUENCE [LARGE SCALE GENOMIC DNA]</scope>
    <source>
        <strain evidence="2 3">L-25-5w-1</strain>
    </source>
</reference>
<dbReference type="AlphaFoldDB" id="A0A431VBE3"/>
<dbReference type="Proteomes" id="UP000277007">
    <property type="component" value="Unassembled WGS sequence"/>
</dbReference>
<protein>
    <submittedName>
        <fullName evidence="2">Tetratricopeptide repeat protein</fullName>
    </submittedName>
</protein>
<dbReference type="PANTHER" id="PTHR44809">
    <property type="match status" value="1"/>
</dbReference>
<proteinExistence type="predicted"/>
<dbReference type="InterPro" id="IPR052943">
    <property type="entry name" value="TMTC_O-mannosyl-trnsfr"/>
</dbReference>
<gene>
    <name evidence="2" type="ORF">EJ903_22305</name>
</gene>
<dbReference type="GO" id="GO:0016757">
    <property type="term" value="F:glycosyltransferase activity"/>
    <property type="evidence" value="ECO:0007669"/>
    <property type="project" value="InterPro"/>
</dbReference>
<dbReference type="Gene3D" id="3.40.50.2000">
    <property type="entry name" value="Glycogen Phosphorylase B"/>
    <property type="match status" value="1"/>
</dbReference>
<dbReference type="Gene3D" id="1.25.40.10">
    <property type="entry name" value="Tetratricopeptide repeat domain"/>
    <property type="match status" value="3"/>
</dbReference>
<dbReference type="SMART" id="SM00028">
    <property type="entry name" value="TPR"/>
    <property type="match status" value="5"/>
</dbReference>
<dbReference type="PROSITE" id="PS50005">
    <property type="entry name" value="TPR"/>
    <property type="match status" value="2"/>
</dbReference>
<dbReference type="InterPro" id="IPR011990">
    <property type="entry name" value="TPR-like_helical_dom_sf"/>
</dbReference>
<evidence type="ECO:0000256" key="1">
    <source>
        <dbReference type="PROSITE-ProRule" id="PRU00339"/>
    </source>
</evidence>
<organism evidence="2 3">
    <name type="scientific">Azospirillum griseum</name>
    <dbReference type="NCBI Taxonomy" id="2496639"/>
    <lineage>
        <taxon>Bacteria</taxon>
        <taxon>Pseudomonadati</taxon>
        <taxon>Pseudomonadota</taxon>
        <taxon>Alphaproteobacteria</taxon>
        <taxon>Rhodospirillales</taxon>
        <taxon>Azospirillaceae</taxon>
        <taxon>Azospirillum</taxon>
    </lineage>
</organism>
<evidence type="ECO:0000313" key="2">
    <source>
        <dbReference type="EMBL" id="RTR15730.1"/>
    </source>
</evidence>
<sequence>MTATPSTGGTDMAIALNHRGVAALQDGRAAPAAVCFAMAAVLAPHRASVWHNSGEAQRALGRTVVAERAYRRALRLRPSYPKALVGLAVLLRATHRPKMAARALARALVVDPAFAEGWSILAPLLRERRAMSRLTTVLRRVVRLTPTNAAAWSALASGLDETGEPQEAVACLHRALALSPDQPICHVSHAGVLIRQGNLDTARRIHARLRCLVPLDGDADAGDSVIATLCGDVRQALALARRALALQPNAASGHINLALAEHDDGQSARARRSNERALALQPGSDVARFNLSMVLLALGDYVEGWRLYEARWRMEGAAYPTHAPPWSGGDPAGRSFLLVAEQGQGDTLQFVRYAPLLAALGARVHLMVQPSLVRLLSGLPGVASVRSPADPPPACDACVPLLSLPRLFGTSLATVPASVPYLRATEADRRAWGGRLAGERRLKVGLTWAGSPHDDQIIAHMVDRRRSLPLSAFAPLADLPGVVFYSLQKGPPAAEAASPPPNLTLIDWMDEVRDFAGTAALIEQLDLVISVDTAVCHLAGALARPVWVLSRSDACWRWLRNRSDSPWYPTLRLFRQESPGDWGPVMHAVKHALQEEFGSKRGRSVG</sequence>
<dbReference type="InterPro" id="IPR019734">
    <property type="entry name" value="TPR_rpt"/>
</dbReference>
<feature type="repeat" description="TPR" evidence="1">
    <location>
        <begin position="149"/>
        <end position="182"/>
    </location>
</feature>
<keyword evidence="3" id="KW-1185">Reference proteome</keyword>
<name>A0A431VBE3_9PROT</name>
<dbReference type="OrthoDB" id="9778733at2"/>
<dbReference type="RefSeq" id="WP_126619625.1">
    <property type="nucleotide sequence ID" value="NZ_JBHUCY010000057.1"/>
</dbReference>
<keyword evidence="1" id="KW-0802">TPR repeat</keyword>
<dbReference type="PANTHER" id="PTHR44809:SF1">
    <property type="entry name" value="PROTEIN O-MANNOSYL-TRANSFERASE TMTC1"/>
    <property type="match status" value="1"/>
</dbReference>
<comment type="caution">
    <text evidence="2">The sequence shown here is derived from an EMBL/GenBank/DDBJ whole genome shotgun (WGS) entry which is preliminary data.</text>
</comment>
<dbReference type="Pfam" id="PF13432">
    <property type="entry name" value="TPR_16"/>
    <property type="match status" value="2"/>
</dbReference>